<dbReference type="PATRIC" id="fig|1423733.4.peg.2895"/>
<evidence type="ECO:0000256" key="2">
    <source>
        <dbReference type="ARBA" id="ARBA00022692"/>
    </source>
</evidence>
<organism evidence="7 8">
    <name type="scientific">Secundilactobacillus collinoides DSM 20515 = JCM 1123</name>
    <dbReference type="NCBI Taxonomy" id="1423733"/>
    <lineage>
        <taxon>Bacteria</taxon>
        <taxon>Bacillati</taxon>
        <taxon>Bacillota</taxon>
        <taxon>Bacilli</taxon>
        <taxon>Lactobacillales</taxon>
        <taxon>Lactobacillaceae</taxon>
        <taxon>Secundilactobacillus</taxon>
    </lineage>
</organism>
<comment type="caution">
    <text evidence="7">The sequence shown here is derived from an EMBL/GenBank/DDBJ whole genome shotgun (WGS) entry which is preliminary data.</text>
</comment>
<evidence type="ECO:0000256" key="1">
    <source>
        <dbReference type="ARBA" id="ARBA00004141"/>
    </source>
</evidence>
<protein>
    <submittedName>
        <fullName evidence="7">Multidrug ABC transporter permease</fullName>
    </submittedName>
</protein>
<feature type="transmembrane region" description="Helical" evidence="5">
    <location>
        <begin position="12"/>
        <end position="36"/>
    </location>
</feature>
<proteinExistence type="predicted"/>
<keyword evidence="3 5" id="KW-1133">Transmembrane helix</keyword>
<dbReference type="RefSeq" id="WP_054761790.1">
    <property type="nucleotide sequence ID" value="NZ_AYYR01000067.1"/>
</dbReference>
<keyword evidence="2 5" id="KW-0812">Transmembrane</keyword>
<dbReference type="STRING" id="33960.TY91_09980"/>
<dbReference type="PANTHER" id="PTHR43229:SF2">
    <property type="entry name" value="NODULATION PROTEIN J"/>
    <property type="match status" value="1"/>
</dbReference>
<comment type="subcellular location">
    <subcellularLocation>
        <location evidence="1">Membrane</location>
        <topology evidence="1">Multi-pass membrane protein</topology>
    </subcellularLocation>
</comment>
<reference evidence="7 8" key="1">
    <citation type="journal article" date="2015" name="Genome Announc.">
        <title>Expanding the biotechnology potential of lactobacilli through comparative genomics of 213 strains and associated genera.</title>
        <authorList>
            <person name="Sun Z."/>
            <person name="Harris H.M."/>
            <person name="McCann A."/>
            <person name="Guo C."/>
            <person name="Argimon S."/>
            <person name="Zhang W."/>
            <person name="Yang X."/>
            <person name="Jeffery I.B."/>
            <person name="Cooney J.C."/>
            <person name="Kagawa T.F."/>
            <person name="Liu W."/>
            <person name="Song Y."/>
            <person name="Salvetti E."/>
            <person name="Wrobel A."/>
            <person name="Rasinkangas P."/>
            <person name="Parkhill J."/>
            <person name="Rea M.C."/>
            <person name="O'Sullivan O."/>
            <person name="Ritari J."/>
            <person name="Douillard F.P."/>
            <person name="Paul Ross R."/>
            <person name="Yang R."/>
            <person name="Briner A.E."/>
            <person name="Felis G.E."/>
            <person name="de Vos W.M."/>
            <person name="Barrangou R."/>
            <person name="Klaenhammer T.R."/>
            <person name="Caufield P.W."/>
            <person name="Cui Y."/>
            <person name="Zhang H."/>
            <person name="O'Toole P.W."/>
        </authorList>
    </citation>
    <scope>NUCLEOTIDE SEQUENCE [LARGE SCALE GENOMIC DNA]</scope>
    <source>
        <strain evidence="7 8">DSM 20515</strain>
    </source>
</reference>
<sequence length="288" mass="31788">MFGFIKRNLQLFFTSGSNLFFSVLGALISFVLYIVFLKMNMASSLTFSGKSAVLDPWVISGTLTVTAVTTTLNALSQMIHDRETGTLADFLMTKLAYWQLQTAYLVSAFIIGWLMQLVMAILMYAYFAMVDGLSIPWELTPQLIGIAGFSSLVWTAFSLLCLSFVKRVDTLGKLGTIVGTAAGFFAGVYIPIDSVPSSAQTLMKLTPAPYDAAIYRQLLMKTALTDKFNGAVQGQKMAFETAFGVRLKWESVLSLNDVYGVMIAFLIGFVIVALLLMRRSRKQVMVRI</sequence>
<dbReference type="InterPro" id="IPR051784">
    <property type="entry name" value="Nod_factor_ABC_transporter"/>
</dbReference>
<evidence type="ECO:0000259" key="6">
    <source>
        <dbReference type="Pfam" id="PF01061"/>
    </source>
</evidence>
<dbReference type="Pfam" id="PF01061">
    <property type="entry name" value="ABC2_membrane"/>
    <property type="match status" value="1"/>
</dbReference>
<feature type="transmembrane region" description="Helical" evidence="5">
    <location>
        <begin position="139"/>
        <end position="162"/>
    </location>
</feature>
<evidence type="ECO:0000256" key="3">
    <source>
        <dbReference type="ARBA" id="ARBA00022989"/>
    </source>
</evidence>
<dbReference type="GO" id="GO:0016020">
    <property type="term" value="C:membrane"/>
    <property type="evidence" value="ECO:0007669"/>
    <property type="project" value="UniProtKB-SubCell"/>
</dbReference>
<dbReference type="Proteomes" id="UP000051845">
    <property type="component" value="Unassembled WGS sequence"/>
</dbReference>
<dbReference type="PANTHER" id="PTHR43229">
    <property type="entry name" value="NODULATION PROTEIN J"/>
    <property type="match status" value="1"/>
</dbReference>
<evidence type="ECO:0000256" key="5">
    <source>
        <dbReference type="SAM" id="Phobius"/>
    </source>
</evidence>
<feature type="transmembrane region" description="Helical" evidence="5">
    <location>
        <begin position="102"/>
        <end position="127"/>
    </location>
</feature>
<dbReference type="EMBL" id="AYYR01000067">
    <property type="protein sequence ID" value="KRM74827.1"/>
    <property type="molecule type" value="Genomic_DNA"/>
</dbReference>
<feature type="transmembrane region" description="Helical" evidence="5">
    <location>
        <begin position="174"/>
        <end position="192"/>
    </location>
</feature>
<evidence type="ECO:0000256" key="4">
    <source>
        <dbReference type="ARBA" id="ARBA00023136"/>
    </source>
</evidence>
<name>A0A0R2BEA8_SECCO</name>
<feature type="domain" description="ABC-2 type transporter transmembrane" evidence="6">
    <location>
        <begin position="5"/>
        <end position="210"/>
    </location>
</feature>
<gene>
    <name evidence="7" type="ORF">FC82_GL002770</name>
</gene>
<keyword evidence="4 5" id="KW-0472">Membrane</keyword>
<feature type="transmembrane region" description="Helical" evidence="5">
    <location>
        <begin position="258"/>
        <end position="277"/>
    </location>
</feature>
<evidence type="ECO:0000313" key="7">
    <source>
        <dbReference type="EMBL" id="KRM74827.1"/>
    </source>
</evidence>
<dbReference type="GO" id="GO:0140359">
    <property type="term" value="F:ABC-type transporter activity"/>
    <property type="evidence" value="ECO:0007669"/>
    <property type="project" value="InterPro"/>
</dbReference>
<dbReference type="InterPro" id="IPR013525">
    <property type="entry name" value="ABC2_TM"/>
</dbReference>
<evidence type="ECO:0000313" key="8">
    <source>
        <dbReference type="Proteomes" id="UP000051845"/>
    </source>
</evidence>
<dbReference type="AlphaFoldDB" id="A0A0R2BEA8"/>
<accession>A0A0R2BEA8</accession>